<reference evidence="1 2" key="1">
    <citation type="submission" date="2024-01" db="EMBL/GenBank/DDBJ databases">
        <title>A draft genome for a cacao thread blight-causing isolate of Paramarasmius palmivorus.</title>
        <authorList>
            <person name="Baruah I.K."/>
            <person name="Bukari Y."/>
            <person name="Amoako-Attah I."/>
            <person name="Meinhardt L.W."/>
            <person name="Bailey B.A."/>
            <person name="Cohen S.P."/>
        </authorList>
    </citation>
    <scope>NUCLEOTIDE SEQUENCE [LARGE SCALE GENOMIC DNA]</scope>
    <source>
        <strain evidence="1 2">GH-12</strain>
    </source>
</reference>
<evidence type="ECO:0000313" key="1">
    <source>
        <dbReference type="EMBL" id="KAK7037473.1"/>
    </source>
</evidence>
<protein>
    <submittedName>
        <fullName evidence="1">Uncharacterized protein</fullName>
    </submittedName>
</protein>
<dbReference type="EMBL" id="JAYKXP010000046">
    <property type="protein sequence ID" value="KAK7037473.1"/>
    <property type="molecule type" value="Genomic_DNA"/>
</dbReference>
<keyword evidence="2" id="KW-1185">Reference proteome</keyword>
<comment type="caution">
    <text evidence="1">The sequence shown here is derived from an EMBL/GenBank/DDBJ whole genome shotgun (WGS) entry which is preliminary data.</text>
</comment>
<proteinExistence type="predicted"/>
<sequence length="96" mass="10737">MACVLALFDIGKAKDEAGNVIELDDVEYTEGLVVQPVPFPCTITPRSDGSSSSAHRVGRADIDRRPEVQKIDIDIHLQTRELVRLRSYSRLSTRIE</sequence>
<accession>A0AAW0CD89</accession>
<dbReference type="Proteomes" id="UP001383192">
    <property type="component" value="Unassembled WGS sequence"/>
</dbReference>
<evidence type="ECO:0000313" key="2">
    <source>
        <dbReference type="Proteomes" id="UP001383192"/>
    </source>
</evidence>
<name>A0AAW0CD89_9AGAR</name>
<gene>
    <name evidence="1" type="ORF">VNI00_010965</name>
</gene>
<organism evidence="1 2">
    <name type="scientific">Paramarasmius palmivorus</name>
    <dbReference type="NCBI Taxonomy" id="297713"/>
    <lineage>
        <taxon>Eukaryota</taxon>
        <taxon>Fungi</taxon>
        <taxon>Dikarya</taxon>
        <taxon>Basidiomycota</taxon>
        <taxon>Agaricomycotina</taxon>
        <taxon>Agaricomycetes</taxon>
        <taxon>Agaricomycetidae</taxon>
        <taxon>Agaricales</taxon>
        <taxon>Marasmiineae</taxon>
        <taxon>Marasmiaceae</taxon>
        <taxon>Paramarasmius</taxon>
    </lineage>
</organism>
<dbReference type="AlphaFoldDB" id="A0AAW0CD89"/>